<reference evidence="2" key="1">
    <citation type="journal article" date="2014" name="Int. J. Syst. Evol. Microbiol.">
        <title>Complete genome sequence of Corynebacterium casei LMG S-19264T (=DSM 44701T), isolated from a smear-ripened cheese.</title>
        <authorList>
            <consortium name="US DOE Joint Genome Institute (JGI-PGF)"/>
            <person name="Walter F."/>
            <person name="Albersmeier A."/>
            <person name="Kalinowski J."/>
            <person name="Ruckert C."/>
        </authorList>
    </citation>
    <scope>NUCLEOTIDE SEQUENCE</scope>
    <source>
        <strain evidence="2">CGMCC 4.7679</strain>
    </source>
</reference>
<dbReference type="Gene3D" id="3.10.450.50">
    <property type="match status" value="1"/>
</dbReference>
<dbReference type="SUPFAM" id="SSF54427">
    <property type="entry name" value="NTF2-like"/>
    <property type="match status" value="1"/>
</dbReference>
<evidence type="ECO:0000313" key="3">
    <source>
        <dbReference type="Proteomes" id="UP000658656"/>
    </source>
</evidence>
<keyword evidence="3" id="KW-1185">Reference proteome</keyword>
<dbReference type="AlphaFoldDB" id="A0A8H9M343"/>
<feature type="domain" description="SnoaL-like" evidence="1">
    <location>
        <begin position="8"/>
        <end position="126"/>
    </location>
</feature>
<dbReference type="InterPro" id="IPR032710">
    <property type="entry name" value="NTF2-like_dom_sf"/>
</dbReference>
<name>A0A8H9M343_9PSEU</name>
<proteinExistence type="predicted"/>
<gene>
    <name evidence="2" type="ORF">GCM10017566_05900</name>
</gene>
<reference evidence="2" key="2">
    <citation type="submission" date="2020-09" db="EMBL/GenBank/DDBJ databases">
        <authorList>
            <person name="Sun Q."/>
            <person name="Zhou Y."/>
        </authorList>
    </citation>
    <scope>NUCLEOTIDE SEQUENCE</scope>
    <source>
        <strain evidence="2">CGMCC 4.7679</strain>
    </source>
</reference>
<evidence type="ECO:0000259" key="1">
    <source>
        <dbReference type="Pfam" id="PF13577"/>
    </source>
</evidence>
<dbReference type="Pfam" id="PF13577">
    <property type="entry name" value="SnoaL_4"/>
    <property type="match status" value="1"/>
</dbReference>
<dbReference type="OrthoDB" id="1492465at2"/>
<comment type="caution">
    <text evidence="2">The sequence shown here is derived from an EMBL/GenBank/DDBJ whole genome shotgun (WGS) entry which is preliminary data.</text>
</comment>
<dbReference type="EMBL" id="BNAV01000001">
    <property type="protein sequence ID" value="GHF35756.1"/>
    <property type="molecule type" value="Genomic_DNA"/>
</dbReference>
<dbReference type="InterPro" id="IPR037401">
    <property type="entry name" value="SnoaL-like"/>
</dbReference>
<dbReference type="Proteomes" id="UP000658656">
    <property type="component" value="Unassembled WGS sequence"/>
</dbReference>
<dbReference type="RefSeq" id="WP_145934803.1">
    <property type="nucleotide sequence ID" value="NZ_BNAV01000001.1"/>
</dbReference>
<accession>A0A8H9M343</accession>
<sequence>MADELRMLVDKDEIRELSARYNRAADNQRLEDFLGTFTPEGVFEVADGPKAEGTDAIRKLMGKAVYGSVHMTLDSVIEIDGDVATQTATLLMGHRRDDRASSTVVTTGLYQDKLVRTPDGWRFTHRLVSTDLTFRRVNKTFIALTKAEIPEV</sequence>
<organism evidence="2 3">
    <name type="scientific">Amycolatopsis bartoniae</name>
    <dbReference type="NCBI Taxonomy" id="941986"/>
    <lineage>
        <taxon>Bacteria</taxon>
        <taxon>Bacillati</taxon>
        <taxon>Actinomycetota</taxon>
        <taxon>Actinomycetes</taxon>
        <taxon>Pseudonocardiales</taxon>
        <taxon>Pseudonocardiaceae</taxon>
        <taxon>Amycolatopsis</taxon>
    </lineage>
</organism>
<evidence type="ECO:0000313" key="2">
    <source>
        <dbReference type="EMBL" id="GHF35756.1"/>
    </source>
</evidence>
<protein>
    <recommendedName>
        <fullName evidence="1">SnoaL-like domain-containing protein</fullName>
    </recommendedName>
</protein>